<reference evidence="2" key="1">
    <citation type="submission" date="2022-10" db="EMBL/GenBank/DDBJ databases">
        <title>The WGS of Solirubrobacter phytolaccae KCTC 29190.</title>
        <authorList>
            <person name="Jiang Z."/>
        </authorList>
    </citation>
    <scope>NUCLEOTIDE SEQUENCE</scope>
    <source>
        <strain evidence="2">KCTC 29190</strain>
    </source>
</reference>
<organism evidence="2 3">
    <name type="scientific">Solirubrobacter phytolaccae</name>
    <dbReference type="NCBI Taxonomy" id="1404360"/>
    <lineage>
        <taxon>Bacteria</taxon>
        <taxon>Bacillati</taxon>
        <taxon>Actinomycetota</taxon>
        <taxon>Thermoleophilia</taxon>
        <taxon>Solirubrobacterales</taxon>
        <taxon>Solirubrobacteraceae</taxon>
        <taxon>Solirubrobacter</taxon>
    </lineage>
</organism>
<sequence length="82" mass="8957">MNELEWLKDARPDTPEPDTAAARAALVAHMGVAEAPPHERLAAGHDGRAPAHVGTARDLADSDWREAADAEWRELAAPRDRR</sequence>
<evidence type="ECO:0000313" key="3">
    <source>
        <dbReference type="Proteomes" id="UP001147653"/>
    </source>
</evidence>
<gene>
    <name evidence="2" type="ORF">OJ997_30310</name>
</gene>
<protein>
    <submittedName>
        <fullName evidence="2">Uncharacterized protein</fullName>
    </submittedName>
</protein>
<dbReference type="AlphaFoldDB" id="A0A9X3NEF9"/>
<comment type="caution">
    <text evidence="2">The sequence shown here is derived from an EMBL/GenBank/DDBJ whole genome shotgun (WGS) entry which is preliminary data.</text>
</comment>
<evidence type="ECO:0000313" key="2">
    <source>
        <dbReference type="EMBL" id="MDA0184634.1"/>
    </source>
</evidence>
<feature type="region of interest" description="Disordered" evidence="1">
    <location>
        <begin position="35"/>
        <end position="65"/>
    </location>
</feature>
<feature type="compositionally biased region" description="Basic and acidic residues" evidence="1">
    <location>
        <begin position="36"/>
        <end position="49"/>
    </location>
</feature>
<evidence type="ECO:0000256" key="1">
    <source>
        <dbReference type="SAM" id="MobiDB-lite"/>
    </source>
</evidence>
<name>A0A9X3NEF9_9ACTN</name>
<keyword evidence="3" id="KW-1185">Reference proteome</keyword>
<dbReference type="RefSeq" id="WP_270029089.1">
    <property type="nucleotide sequence ID" value="NZ_JAPDDP010000082.1"/>
</dbReference>
<dbReference type="Proteomes" id="UP001147653">
    <property type="component" value="Unassembled WGS sequence"/>
</dbReference>
<proteinExistence type="predicted"/>
<dbReference type="EMBL" id="JAPDDP010000082">
    <property type="protein sequence ID" value="MDA0184634.1"/>
    <property type="molecule type" value="Genomic_DNA"/>
</dbReference>
<accession>A0A9X3NEF9</accession>